<name>A0AC35TQQ0_9BILA</name>
<organism evidence="1 2">
    <name type="scientific">Rhabditophanes sp. KR3021</name>
    <dbReference type="NCBI Taxonomy" id="114890"/>
    <lineage>
        <taxon>Eukaryota</taxon>
        <taxon>Metazoa</taxon>
        <taxon>Ecdysozoa</taxon>
        <taxon>Nematoda</taxon>
        <taxon>Chromadorea</taxon>
        <taxon>Rhabditida</taxon>
        <taxon>Tylenchina</taxon>
        <taxon>Panagrolaimomorpha</taxon>
        <taxon>Strongyloidoidea</taxon>
        <taxon>Alloionematidae</taxon>
        <taxon>Rhabditophanes</taxon>
    </lineage>
</organism>
<protein>
    <submittedName>
        <fullName evidence="2">CUB domain-containing protein</fullName>
    </submittedName>
</protein>
<evidence type="ECO:0000313" key="1">
    <source>
        <dbReference type="Proteomes" id="UP000095286"/>
    </source>
</evidence>
<evidence type="ECO:0000313" key="2">
    <source>
        <dbReference type="WBParaSite" id="RSKR_0000306400.1"/>
    </source>
</evidence>
<sequence length="253" mass="28540">MIQFASRYASTANIDDDSCGFTCQSDYITFMPMPVTSKPCFAELTSSDQVLMTNDFTTRLYVSPPSVDSDCEDTLEMTVFERNNNVTGNTIKISHDGFSSIELSDKAEEVATTTKAGEMPMYRFGSIHIGPDNPTSASHFAHFVPTVQEWVTGKTQFYTLAKDCWLEFYTDIDGSDHDLIKIDNKNLSKYQFEQNTMNYFGKTFGHFMMSIKGYGLHTFENSGRYVLYIVCENVNGPNNAFGYLTGFNQRQSS</sequence>
<dbReference type="WBParaSite" id="RSKR_0000306400.1">
    <property type="protein sequence ID" value="RSKR_0000306400.1"/>
    <property type="gene ID" value="RSKR_0000306400"/>
</dbReference>
<proteinExistence type="predicted"/>
<dbReference type="Proteomes" id="UP000095286">
    <property type="component" value="Unplaced"/>
</dbReference>
<accession>A0AC35TQQ0</accession>
<reference evidence="2" key="1">
    <citation type="submission" date="2016-11" db="UniProtKB">
        <authorList>
            <consortium name="WormBaseParasite"/>
        </authorList>
    </citation>
    <scope>IDENTIFICATION</scope>
    <source>
        <strain evidence="2">KR3021</strain>
    </source>
</reference>